<dbReference type="EMBL" id="JBHSGF010000004">
    <property type="protein sequence ID" value="MFC4554910.1"/>
    <property type="molecule type" value="Genomic_DNA"/>
</dbReference>
<organism evidence="2 3">
    <name type="scientific">Georgenia faecalis</name>
    <dbReference type="NCBI Taxonomy" id="2483799"/>
    <lineage>
        <taxon>Bacteria</taxon>
        <taxon>Bacillati</taxon>
        <taxon>Actinomycetota</taxon>
        <taxon>Actinomycetes</taxon>
        <taxon>Micrococcales</taxon>
        <taxon>Bogoriellaceae</taxon>
        <taxon>Georgenia</taxon>
    </lineage>
</organism>
<comment type="caution">
    <text evidence="2">The sequence shown here is derived from an EMBL/GenBank/DDBJ whole genome shotgun (WGS) entry which is preliminary data.</text>
</comment>
<sequence>MKVCHRALLVSSLVVLGGCGTVTDPVDVTPEVYVGTADADPDAAAVFGQEWVDEAVTELTAFAVAEAFPAALLDPERQEFSREDLAGDVILDRLTPEAAQVWEALVDDALGGDPVAADAVRALRYYGIDEPWTLPEDGQVVRSQEITDVEVDVDSAGGPGQELLVVSFDHGSTLAFEEDGEGVIFEVEKEMTYVLTPAPEQEEPSWLITRYNGDFEVAASQ</sequence>
<reference evidence="3" key="1">
    <citation type="journal article" date="2019" name="Int. J. Syst. Evol. Microbiol.">
        <title>The Global Catalogue of Microorganisms (GCM) 10K type strain sequencing project: providing services to taxonomists for standard genome sequencing and annotation.</title>
        <authorList>
            <consortium name="The Broad Institute Genomics Platform"/>
            <consortium name="The Broad Institute Genome Sequencing Center for Infectious Disease"/>
            <person name="Wu L."/>
            <person name="Ma J."/>
        </authorList>
    </citation>
    <scope>NUCLEOTIDE SEQUENCE [LARGE SCALE GENOMIC DNA]</scope>
    <source>
        <strain evidence="3">JCM 3369</strain>
    </source>
</reference>
<proteinExistence type="predicted"/>
<protein>
    <recommendedName>
        <fullName evidence="4">GerMN domain-containing protein</fullName>
    </recommendedName>
</protein>
<accession>A0ABV9DA53</accession>
<evidence type="ECO:0000256" key="1">
    <source>
        <dbReference type="SAM" id="SignalP"/>
    </source>
</evidence>
<dbReference type="Proteomes" id="UP001595955">
    <property type="component" value="Unassembled WGS sequence"/>
</dbReference>
<keyword evidence="3" id="KW-1185">Reference proteome</keyword>
<keyword evidence="1" id="KW-0732">Signal</keyword>
<feature type="chain" id="PRO_5045613532" description="GerMN domain-containing protein" evidence="1">
    <location>
        <begin position="18"/>
        <end position="221"/>
    </location>
</feature>
<dbReference type="PROSITE" id="PS51257">
    <property type="entry name" value="PROKAR_LIPOPROTEIN"/>
    <property type="match status" value="1"/>
</dbReference>
<evidence type="ECO:0000313" key="3">
    <source>
        <dbReference type="Proteomes" id="UP001595955"/>
    </source>
</evidence>
<evidence type="ECO:0008006" key="4">
    <source>
        <dbReference type="Google" id="ProtNLM"/>
    </source>
</evidence>
<name>A0ABV9DA53_9MICO</name>
<dbReference type="RefSeq" id="WP_122823925.1">
    <property type="nucleotide sequence ID" value="NZ_JBHSGF010000004.1"/>
</dbReference>
<evidence type="ECO:0000313" key="2">
    <source>
        <dbReference type="EMBL" id="MFC4554910.1"/>
    </source>
</evidence>
<feature type="signal peptide" evidence="1">
    <location>
        <begin position="1"/>
        <end position="17"/>
    </location>
</feature>
<gene>
    <name evidence="2" type="ORF">ACFO3F_06600</name>
</gene>